<dbReference type="EMBL" id="JWTB01000026">
    <property type="protein sequence ID" value="KIC65934.1"/>
    <property type="molecule type" value="Genomic_DNA"/>
</dbReference>
<dbReference type="InterPro" id="IPR010610">
    <property type="entry name" value="EryCIII-like_C"/>
</dbReference>
<evidence type="ECO:0000259" key="1">
    <source>
        <dbReference type="Pfam" id="PF06722"/>
    </source>
</evidence>
<dbReference type="PANTHER" id="PTHR48050:SF13">
    <property type="entry name" value="STEROL 3-BETA-GLUCOSYLTRANSFERASE UGT80A2"/>
    <property type="match status" value="1"/>
</dbReference>
<dbReference type="CDD" id="cd03784">
    <property type="entry name" value="GT1_Gtf-like"/>
    <property type="match status" value="1"/>
</dbReference>
<dbReference type="InterPro" id="IPR002213">
    <property type="entry name" value="UDP_glucos_trans"/>
</dbReference>
<dbReference type="InterPro" id="IPR050426">
    <property type="entry name" value="Glycosyltransferase_28"/>
</dbReference>
<sequence length="427" mass="44721">MSTVLAYTSPAIGHLFPMVPLLLELKARGHEVHVRTLPKHVPTLSALGLHTGPVDGRLMHVEAHDYTAASTKEALASSVDTFAARARFDAPDLRQAMAAVRPDLLLVDINSWGARIAAEESGLPWATFSPYTPPLQSRGTPPFGPGLLPMSGPLGTLRDAVVRRLVIGAVEKLMLPRINALRADLSGGTLPPVGGADEMFRTAPLMLVTTSEPFEYPHPDWAPDVRMIGALDWEPPAEPPAWLRDSTEPLVLVTTSSEYQADEAIVRAALAGLAAEPFTVVATLPAARTGSAGAHRASGTDAFGPVPANARLEHFVPHGPVLDHAAVAITHGGMGATQKALSKGVPVVVVPFGRDQHEVAARVVAADAGVRLGRTNLTPDRLGAAVHQALTKAPGARRVAEGYAAAGGAAAGADALEELVRLPRPAR</sequence>
<evidence type="ECO:0000313" key="2">
    <source>
        <dbReference type="EMBL" id="KIC65934.1"/>
    </source>
</evidence>
<dbReference type="PANTHER" id="PTHR48050">
    <property type="entry name" value="STEROL 3-BETA-GLUCOSYLTRANSFERASE"/>
    <property type="match status" value="1"/>
</dbReference>
<dbReference type="RefSeq" id="WP_043453786.1">
    <property type="nucleotide sequence ID" value="NZ_JBFBKS010000001.1"/>
</dbReference>
<accession>A0A0B4CXN6</accession>
<dbReference type="Gene3D" id="3.40.50.2000">
    <property type="entry name" value="Glycogen Phosphorylase B"/>
    <property type="match status" value="2"/>
</dbReference>
<dbReference type="OrthoDB" id="6620093at2"/>
<organism evidence="2 3">
    <name type="scientific">Pseudarthrobacter phenanthrenivorans</name>
    <name type="common">Arthrobacter phenanthrenivorans</name>
    <dbReference type="NCBI Taxonomy" id="361575"/>
    <lineage>
        <taxon>Bacteria</taxon>
        <taxon>Bacillati</taxon>
        <taxon>Actinomycetota</taxon>
        <taxon>Actinomycetes</taxon>
        <taxon>Micrococcales</taxon>
        <taxon>Micrococcaceae</taxon>
        <taxon>Pseudarthrobacter</taxon>
    </lineage>
</organism>
<reference evidence="2 3" key="1">
    <citation type="submission" date="2014-12" db="EMBL/GenBank/DDBJ databases">
        <title>Genome sequencing of Arthrobacter phenanthrenivorans SWC37.</title>
        <authorList>
            <person name="Tan P.W."/>
            <person name="Chan K.-G."/>
        </authorList>
    </citation>
    <scope>NUCLEOTIDE SEQUENCE [LARGE SCALE GENOMIC DNA]</scope>
    <source>
        <strain evidence="2 3">SWC37</strain>
    </source>
</reference>
<dbReference type="Proteomes" id="UP000031196">
    <property type="component" value="Unassembled WGS sequence"/>
</dbReference>
<comment type="caution">
    <text evidence="2">The sequence shown here is derived from an EMBL/GenBank/DDBJ whole genome shotgun (WGS) entry which is preliminary data.</text>
</comment>
<protein>
    <recommendedName>
        <fullName evidence="1">Erythromycin biosynthesis protein CIII-like C-terminal domain-containing protein</fullName>
    </recommendedName>
</protein>
<dbReference type="AlphaFoldDB" id="A0A0B4CXN6"/>
<name>A0A0B4CXN6_PSEPS</name>
<evidence type="ECO:0000313" key="3">
    <source>
        <dbReference type="Proteomes" id="UP000031196"/>
    </source>
</evidence>
<dbReference type="SUPFAM" id="SSF53756">
    <property type="entry name" value="UDP-Glycosyltransferase/glycogen phosphorylase"/>
    <property type="match status" value="1"/>
</dbReference>
<dbReference type="GO" id="GO:0017000">
    <property type="term" value="P:antibiotic biosynthetic process"/>
    <property type="evidence" value="ECO:0007669"/>
    <property type="project" value="UniProtKB-ARBA"/>
</dbReference>
<dbReference type="GO" id="GO:0008194">
    <property type="term" value="F:UDP-glycosyltransferase activity"/>
    <property type="evidence" value="ECO:0007669"/>
    <property type="project" value="InterPro"/>
</dbReference>
<dbReference type="Pfam" id="PF06722">
    <property type="entry name" value="EryCIII-like_C"/>
    <property type="match status" value="1"/>
</dbReference>
<feature type="domain" description="Erythromycin biosynthesis protein CIII-like C-terminal" evidence="1">
    <location>
        <begin position="302"/>
        <end position="394"/>
    </location>
</feature>
<dbReference type="GO" id="GO:0016758">
    <property type="term" value="F:hexosyltransferase activity"/>
    <property type="evidence" value="ECO:0007669"/>
    <property type="project" value="UniProtKB-ARBA"/>
</dbReference>
<proteinExistence type="predicted"/>
<gene>
    <name evidence="2" type="ORF">RM50_14015</name>
</gene>